<evidence type="ECO:0000256" key="2">
    <source>
        <dbReference type="ARBA" id="ARBA00001913"/>
    </source>
</evidence>
<evidence type="ECO:0000256" key="13">
    <source>
        <dbReference type="ARBA" id="ARBA00029903"/>
    </source>
</evidence>
<comment type="cofactor">
    <cofactor evidence="2">
        <name>Ca(2+)</name>
        <dbReference type="ChEBI" id="CHEBI:29108"/>
    </cofactor>
</comment>
<dbReference type="GO" id="GO:0004623">
    <property type="term" value="F:phospholipase A2 activity"/>
    <property type="evidence" value="ECO:0007669"/>
    <property type="project" value="UniProtKB-EC"/>
</dbReference>
<dbReference type="AlphaFoldDB" id="A0AAQ4FD03"/>
<dbReference type="SUPFAM" id="SSF48619">
    <property type="entry name" value="Phospholipase A2, PLA2"/>
    <property type="match status" value="1"/>
</dbReference>
<evidence type="ECO:0000256" key="12">
    <source>
        <dbReference type="ARBA" id="ARBA00023157"/>
    </source>
</evidence>
<evidence type="ECO:0000256" key="8">
    <source>
        <dbReference type="ARBA" id="ARBA00022801"/>
    </source>
</evidence>
<keyword evidence="8" id="KW-0378">Hydrolase</keyword>
<evidence type="ECO:0000256" key="1">
    <source>
        <dbReference type="ARBA" id="ARBA00001604"/>
    </source>
</evidence>
<dbReference type="GO" id="GO:0005576">
    <property type="term" value="C:extracellular region"/>
    <property type="evidence" value="ECO:0007669"/>
    <property type="project" value="UniProtKB-SubCell"/>
</dbReference>
<evidence type="ECO:0000259" key="14">
    <source>
        <dbReference type="Pfam" id="PF05826"/>
    </source>
</evidence>
<keyword evidence="12" id="KW-1015">Disulfide bond</keyword>
<evidence type="ECO:0000313" key="16">
    <source>
        <dbReference type="Proteomes" id="UP001321473"/>
    </source>
</evidence>
<evidence type="ECO:0000256" key="7">
    <source>
        <dbReference type="ARBA" id="ARBA00022723"/>
    </source>
</evidence>
<evidence type="ECO:0000256" key="10">
    <source>
        <dbReference type="ARBA" id="ARBA00022963"/>
    </source>
</evidence>
<evidence type="ECO:0000256" key="11">
    <source>
        <dbReference type="ARBA" id="ARBA00023098"/>
    </source>
</evidence>
<comment type="subcellular location">
    <subcellularLocation>
        <location evidence="3">Secreted</location>
    </subcellularLocation>
</comment>
<dbReference type="GO" id="GO:0046872">
    <property type="term" value="F:metal ion binding"/>
    <property type="evidence" value="ECO:0007669"/>
    <property type="project" value="UniProtKB-KW"/>
</dbReference>
<dbReference type="FunFam" id="1.20.90.10:FF:000002">
    <property type="entry name" value="Phospholipase A2 group III"/>
    <property type="match status" value="1"/>
</dbReference>
<dbReference type="EC" id="3.1.1.4" evidence="4"/>
<keyword evidence="16" id="KW-1185">Reference proteome</keyword>
<keyword evidence="7" id="KW-0479">Metal-binding</keyword>
<proteinExistence type="predicted"/>
<accession>A0AAQ4FD03</accession>
<dbReference type="Pfam" id="PF05826">
    <property type="entry name" value="Phospholip_A2_2"/>
    <property type="match status" value="1"/>
</dbReference>
<evidence type="ECO:0000256" key="5">
    <source>
        <dbReference type="ARBA" id="ARBA00021721"/>
    </source>
</evidence>
<protein>
    <recommendedName>
        <fullName evidence="5">Phospholipase A2</fullName>
        <ecNumber evidence="4">3.1.1.4</ecNumber>
    </recommendedName>
    <alternativeName>
        <fullName evidence="13">Phosphatidylcholine 2-acylhydrolase</fullName>
    </alternativeName>
</protein>
<gene>
    <name evidence="15" type="ORF">V5799_008984</name>
</gene>
<dbReference type="CDD" id="cd04704">
    <property type="entry name" value="PLA2_bee_venom_like"/>
    <property type="match status" value="1"/>
</dbReference>
<reference evidence="15 16" key="1">
    <citation type="journal article" date="2023" name="Arcadia Sci">
        <title>De novo assembly of a long-read Amblyomma americanum tick genome.</title>
        <authorList>
            <person name="Chou S."/>
            <person name="Poskanzer K.E."/>
            <person name="Rollins M."/>
            <person name="Thuy-Boun P.S."/>
        </authorList>
    </citation>
    <scope>NUCLEOTIDE SEQUENCE [LARGE SCALE GENOMIC DNA]</scope>
    <source>
        <strain evidence="15">F_SG_1</strain>
        <tissue evidence="15">Salivary glands</tissue>
    </source>
</reference>
<keyword evidence="11" id="KW-0443">Lipid metabolism</keyword>
<comment type="catalytic activity">
    <reaction evidence="1">
        <text>a 1,2-diacyl-sn-glycero-3-phosphocholine + H2O = a 1-acyl-sn-glycero-3-phosphocholine + a fatty acid + H(+)</text>
        <dbReference type="Rhea" id="RHEA:15801"/>
        <dbReference type="ChEBI" id="CHEBI:15377"/>
        <dbReference type="ChEBI" id="CHEBI:15378"/>
        <dbReference type="ChEBI" id="CHEBI:28868"/>
        <dbReference type="ChEBI" id="CHEBI:57643"/>
        <dbReference type="ChEBI" id="CHEBI:58168"/>
        <dbReference type="EC" id="3.1.1.4"/>
    </reaction>
</comment>
<comment type="caution">
    <text evidence="15">The sequence shown here is derived from an EMBL/GenBank/DDBJ whole genome shotgun (WGS) entry which is preliminary data.</text>
</comment>
<dbReference type="InterPro" id="IPR016090">
    <property type="entry name" value="PLA2-like_dom"/>
</dbReference>
<name>A0AAQ4FD03_AMBAM</name>
<dbReference type="PANTHER" id="PTHR12253">
    <property type="entry name" value="RH14732P"/>
    <property type="match status" value="1"/>
</dbReference>
<keyword evidence="10" id="KW-0442">Lipid degradation</keyword>
<dbReference type="Proteomes" id="UP001321473">
    <property type="component" value="Unassembled WGS sequence"/>
</dbReference>
<dbReference type="EMBL" id="JARKHS020004388">
    <property type="protein sequence ID" value="KAK8784651.1"/>
    <property type="molecule type" value="Genomic_DNA"/>
</dbReference>
<feature type="domain" description="Phospholipase A2-like central" evidence="14">
    <location>
        <begin position="48"/>
        <end position="143"/>
    </location>
</feature>
<dbReference type="GO" id="GO:0016042">
    <property type="term" value="P:lipid catabolic process"/>
    <property type="evidence" value="ECO:0007669"/>
    <property type="project" value="UniProtKB-KW"/>
</dbReference>
<evidence type="ECO:0000256" key="6">
    <source>
        <dbReference type="ARBA" id="ARBA00022525"/>
    </source>
</evidence>
<dbReference type="Gene3D" id="1.20.90.10">
    <property type="entry name" value="Phospholipase A2 domain"/>
    <property type="match status" value="1"/>
</dbReference>
<evidence type="ECO:0000313" key="15">
    <source>
        <dbReference type="EMBL" id="KAK8784651.1"/>
    </source>
</evidence>
<organism evidence="15 16">
    <name type="scientific">Amblyomma americanum</name>
    <name type="common">Lone star tick</name>
    <dbReference type="NCBI Taxonomy" id="6943"/>
    <lineage>
        <taxon>Eukaryota</taxon>
        <taxon>Metazoa</taxon>
        <taxon>Ecdysozoa</taxon>
        <taxon>Arthropoda</taxon>
        <taxon>Chelicerata</taxon>
        <taxon>Arachnida</taxon>
        <taxon>Acari</taxon>
        <taxon>Parasitiformes</taxon>
        <taxon>Ixodida</taxon>
        <taxon>Ixodoidea</taxon>
        <taxon>Ixodidae</taxon>
        <taxon>Amblyomminae</taxon>
        <taxon>Amblyomma</taxon>
    </lineage>
</organism>
<keyword evidence="9" id="KW-0106">Calcium</keyword>
<dbReference type="GO" id="GO:0050482">
    <property type="term" value="P:arachidonate secretion"/>
    <property type="evidence" value="ECO:0007669"/>
    <property type="project" value="InterPro"/>
</dbReference>
<evidence type="ECO:0000256" key="3">
    <source>
        <dbReference type="ARBA" id="ARBA00004613"/>
    </source>
</evidence>
<keyword evidence="6" id="KW-0964">Secreted</keyword>
<evidence type="ECO:0000256" key="4">
    <source>
        <dbReference type="ARBA" id="ARBA00013278"/>
    </source>
</evidence>
<dbReference type="InterPro" id="IPR036444">
    <property type="entry name" value="PLipase_A2_dom_sf"/>
</dbReference>
<sequence length="201" mass="22634">MLIPKTLVTHVTTQDMDIIVDKCTDRSPEAKGSSLLRFLGKALQSLAIYPGTKWCGAGNIAKNYSDLGMARSVDMCCRDHDHSQDNIPAFGTSHGIENSRFYTMTNCADDKKFFSCLIDAGDVVASSVGIAYFDVLRTKCFKYGYPTTCTKLNPFRMLLLRPPCKKLVEDKSKPKAWSVVYPPNFLEAFINKKKKTVWRRK</sequence>
<dbReference type="GO" id="GO:0006644">
    <property type="term" value="P:phospholipid metabolic process"/>
    <property type="evidence" value="ECO:0007669"/>
    <property type="project" value="InterPro"/>
</dbReference>
<evidence type="ECO:0000256" key="9">
    <source>
        <dbReference type="ARBA" id="ARBA00022837"/>
    </source>
</evidence>